<gene>
    <name evidence="2" type="ORF">APZ42_026263</name>
</gene>
<evidence type="ECO:0000256" key="1">
    <source>
        <dbReference type="SAM" id="MobiDB-lite"/>
    </source>
</evidence>
<organism evidence="2 3">
    <name type="scientific">Daphnia magna</name>
    <dbReference type="NCBI Taxonomy" id="35525"/>
    <lineage>
        <taxon>Eukaryota</taxon>
        <taxon>Metazoa</taxon>
        <taxon>Ecdysozoa</taxon>
        <taxon>Arthropoda</taxon>
        <taxon>Crustacea</taxon>
        <taxon>Branchiopoda</taxon>
        <taxon>Diplostraca</taxon>
        <taxon>Cladocera</taxon>
        <taxon>Anomopoda</taxon>
        <taxon>Daphniidae</taxon>
        <taxon>Daphnia</taxon>
    </lineage>
</organism>
<dbReference type="AlphaFoldDB" id="A0A164SAW3"/>
<proteinExistence type="predicted"/>
<evidence type="ECO:0000313" key="3">
    <source>
        <dbReference type="Proteomes" id="UP000076858"/>
    </source>
</evidence>
<keyword evidence="3" id="KW-1185">Reference proteome</keyword>
<feature type="region of interest" description="Disordered" evidence="1">
    <location>
        <begin position="1"/>
        <end position="29"/>
    </location>
</feature>
<protein>
    <submittedName>
        <fullName evidence="2">Uncharacterized protein</fullName>
    </submittedName>
</protein>
<name>A0A164SAW3_9CRUS</name>
<evidence type="ECO:0000313" key="2">
    <source>
        <dbReference type="EMBL" id="KZS09429.1"/>
    </source>
</evidence>
<dbReference type="Proteomes" id="UP000076858">
    <property type="component" value="Unassembled WGS sequence"/>
</dbReference>
<comment type="caution">
    <text evidence="2">The sequence shown here is derived from an EMBL/GenBank/DDBJ whole genome shotgun (WGS) entry which is preliminary data.</text>
</comment>
<dbReference type="EMBL" id="LRGB01002066">
    <property type="protein sequence ID" value="KZS09429.1"/>
    <property type="molecule type" value="Genomic_DNA"/>
</dbReference>
<accession>A0A164SAW3</accession>
<sequence length="57" mass="6911">MVKRHRFRSTEKIRKKNSTMTHREKKKKKTLRNSVCVWRCLVSWKIRCLLLALALSL</sequence>
<reference evidence="2 3" key="1">
    <citation type="submission" date="2016-03" db="EMBL/GenBank/DDBJ databases">
        <title>EvidentialGene: Evidence-directed Construction of Genes on Genomes.</title>
        <authorList>
            <person name="Gilbert D.G."/>
            <person name="Choi J.-H."/>
            <person name="Mockaitis K."/>
            <person name="Colbourne J."/>
            <person name="Pfrender M."/>
        </authorList>
    </citation>
    <scope>NUCLEOTIDE SEQUENCE [LARGE SCALE GENOMIC DNA]</scope>
    <source>
        <strain evidence="2 3">Xinb3</strain>
        <tissue evidence="2">Complete organism</tissue>
    </source>
</reference>